<feature type="compositionally biased region" description="Polar residues" evidence="1">
    <location>
        <begin position="74"/>
        <end position="98"/>
    </location>
</feature>
<evidence type="ECO:0000256" key="1">
    <source>
        <dbReference type="SAM" id="MobiDB-lite"/>
    </source>
</evidence>
<accession>A0A5C3KVG1</accession>
<sequence>MSYRSKPLPAVPAQFSPQQAMYWNLLLLNPPGTLIRLDCAVPTKIVNVGGTFSRDVDEYAIIFPRSERIAAPQRQDSQYSKTQNSRKSVMPSANSAAGYSAVPTTNGKFGMPLLDLLDMKGAERLDNAFLPYSTSADVTLSVTIDISGSLFPLNVPLQDHPHGKPRSIAWVWNYIAGSLYAVLRLIQHSAILVKPAMVPPALVAAYPHLRDLQWSIARTPVQYIRILGLAIFEGIWYPILGYAPPRSLHLSPEFSLNPFNLDPNKAEDYNLFKSRVSHSTSNSSGGYQETKALVLSFMDGQTGATSQPAFSKASSQKSSVKKRWC</sequence>
<protein>
    <submittedName>
        <fullName evidence="2">Uncharacterized protein</fullName>
    </submittedName>
</protein>
<evidence type="ECO:0000313" key="3">
    <source>
        <dbReference type="Proteomes" id="UP000307440"/>
    </source>
</evidence>
<organism evidence="2 3">
    <name type="scientific">Coprinopsis marcescibilis</name>
    <name type="common">Agaric fungus</name>
    <name type="synonym">Psathyrella marcescibilis</name>
    <dbReference type="NCBI Taxonomy" id="230819"/>
    <lineage>
        <taxon>Eukaryota</taxon>
        <taxon>Fungi</taxon>
        <taxon>Dikarya</taxon>
        <taxon>Basidiomycota</taxon>
        <taxon>Agaricomycotina</taxon>
        <taxon>Agaricomycetes</taxon>
        <taxon>Agaricomycetidae</taxon>
        <taxon>Agaricales</taxon>
        <taxon>Agaricineae</taxon>
        <taxon>Psathyrellaceae</taxon>
        <taxon>Coprinopsis</taxon>
    </lineage>
</organism>
<evidence type="ECO:0000313" key="2">
    <source>
        <dbReference type="EMBL" id="TFK24661.1"/>
    </source>
</evidence>
<name>A0A5C3KVG1_COPMA</name>
<keyword evidence="3" id="KW-1185">Reference proteome</keyword>
<dbReference type="Proteomes" id="UP000307440">
    <property type="component" value="Unassembled WGS sequence"/>
</dbReference>
<dbReference type="EMBL" id="ML210197">
    <property type="protein sequence ID" value="TFK24661.1"/>
    <property type="molecule type" value="Genomic_DNA"/>
</dbReference>
<feature type="region of interest" description="Disordered" evidence="1">
    <location>
        <begin position="72"/>
        <end position="98"/>
    </location>
</feature>
<proteinExistence type="predicted"/>
<dbReference type="AlphaFoldDB" id="A0A5C3KVG1"/>
<feature type="region of interest" description="Disordered" evidence="1">
    <location>
        <begin position="303"/>
        <end position="325"/>
    </location>
</feature>
<reference evidence="2 3" key="1">
    <citation type="journal article" date="2019" name="Nat. Ecol. Evol.">
        <title>Megaphylogeny resolves global patterns of mushroom evolution.</title>
        <authorList>
            <person name="Varga T."/>
            <person name="Krizsan K."/>
            <person name="Foldi C."/>
            <person name="Dima B."/>
            <person name="Sanchez-Garcia M."/>
            <person name="Sanchez-Ramirez S."/>
            <person name="Szollosi G.J."/>
            <person name="Szarkandi J.G."/>
            <person name="Papp V."/>
            <person name="Albert L."/>
            <person name="Andreopoulos W."/>
            <person name="Angelini C."/>
            <person name="Antonin V."/>
            <person name="Barry K.W."/>
            <person name="Bougher N.L."/>
            <person name="Buchanan P."/>
            <person name="Buyck B."/>
            <person name="Bense V."/>
            <person name="Catcheside P."/>
            <person name="Chovatia M."/>
            <person name="Cooper J."/>
            <person name="Damon W."/>
            <person name="Desjardin D."/>
            <person name="Finy P."/>
            <person name="Geml J."/>
            <person name="Haridas S."/>
            <person name="Hughes K."/>
            <person name="Justo A."/>
            <person name="Karasinski D."/>
            <person name="Kautmanova I."/>
            <person name="Kiss B."/>
            <person name="Kocsube S."/>
            <person name="Kotiranta H."/>
            <person name="LaButti K.M."/>
            <person name="Lechner B.E."/>
            <person name="Liimatainen K."/>
            <person name="Lipzen A."/>
            <person name="Lukacs Z."/>
            <person name="Mihaltcheva S."/>
            <person name="Morgado L.N."/>
            <person name="Niskanen T."/>
            <person name="Noordeloos M.E."/>
            <person name="Ohm R.A."/>
            <person name="Ortiz-Santana B."/>
            <person name="Ovrebo C."/>
            <person name="Racz N."/>
            <person name="Riley R."/>
            <person name="Savchenko A."/>
            <person name="Shiryaev A."/>
            <person name="Soop K."/>
            <person name="Spirin V."/>
            <person name="Szebenyi C."/>
            <person name="Tomsovsky M."/>
            <person name="Tulloss R.E."/>
            <person name="Uehling J."/>
            <person name="Grigoriev I.V."/>
            <person name="Vagvolgyi C."/>
            <person name="Papp T."/>
            <person name="Martin F.M."/>
            <person name="Miettinen O."/>
            <person name="Hibbett D.S."/>
            <person name="Nagy L.G."/>
        </authorList>
    </citation>
    <scope>NUCLEOTIDE SEQUENCE [LARGE SCALE GENOMIC DNA]</scope>
    <source>
        <strain evidence="2 3">CBS 121175</strain>
    </source>
</reference>
<gene>
    <name evidence="2" type="ORF">FA15DRAFT_704419</name>
</gene>